<reference evidence="2 3" key="1">
    <citation type="journal article" date="1998" name="Science">
        <title>Genome sequence of the nematode C. elegans: a platform for investigating biology.</title>
        <authorList>
            <consortium name="The C. elegans sequencing consortium"/>
            <person name="Sulson J.E."/>
            <person name="Waterston R."/>
        </authorList>
    </citation>
    <scope>NUCLEOTIDE SEQUENCE [LARGE SCALE GENOMIC DNA]</scope>
    <source>
        <strain evidence="2 3">Bristol N2</strain>
    </source>
</reference>
<dbReference type="Bgee" id="WBGene00050899">
    <property type="expression patterns" value="Expressed in larva and 3 other cell types or tissues"/>
</dbReference>
<evidence type="ECO:0000259" key="1">
    <source>
        <dbReference type="PROSITE" id="PS50181"/>
    </source>
</evidence>
<proteinExistence type="predicted"/>
<dbReference type="PROSITE" id="PS50181">
    <property type="entry name" value="FBOX"/>
    <property type="match status" value="1"/>
</dbReference>
<dbReference type="InterPro" id="IPR040161">
    <property type="entry name" value="FB224"/>
</dbReference>
<dbReference type="GeneID" id="13217259"/>
<keyword evidence="3" id="KW-1185">Reference proteome</keyword>
<dbReference type="PaxDb" id="6239-T10C6.15a"/>
<evidence type="ECO:0000313" key="4">
    <source>
        <dbReference type="WormBase" id="T10C6.15a"/>
    </source>
</evidence>
<dbReference type="InterPro" id="IPR036047">
    <property type="entry name" value="F-box-like_dom_sf"/>
</dbReference>
<protein>
    <submittedName>
        <fullName evidence="2">F-box domain-containing protein</fullName>
    </submittedName>
</protein>
<feature type="domain" description="F-box" evidence="1">
    <location>
        <begin position="5"/>
        <end position="54"/>
    </location>
</feature>
<sequence>MLCKKLSIADMPDLVCENIFRQLDFRSLSTIPHLCKRFQNVFSALQLEIHLESITITIGSYCINIYMDPYNDWTMDIEYHQKDNGCLVRSGNSEKFLEDENSTRLFCDDFGRNVRNQKKPLKMLRLNLENEFENENDNAKLLGSLQSTLISRKPLLKVDELSISSTSISSILPCIDSKSLKKLAIEGSSDQIQDEITNIDEIVQLEQWANLEELVARDFFLRIPVKFLRHFSKIDVSLKSISAMDLCDLKNAILKSPSFVRFNIHYKYFKEEPSLYDILGPTCDNYNEMWIFEIPKTDKSILLVHYASRTFRFSKILSSSVEICQNKY</sequence>
<dbReference type="SMR" id="G5EF23"/>
<dbReference type="FunCoup" id="G5EF23">
    <property type="interactions" value="879"/>
</dbReference>
<dbReference type="eggNOG" id="ENOG502TI7W">
    <property type="taxonomic scope" value="Eukaryota"/>
</dbReference>
<dbReference type="InParanoid" id="G5EF23"/>
<dbReference type="PANTHER" id="PTHR23015">
    <property type="entry name" value="UNCHARACTERIZED C.ELEGANS PROTEIN"/>
    <property type="match status" value="1"/>
</dbReference>
<dbReference type="EMBL" id="BX284605">
    <property type="protein sequence ID" value="CBO25482.1"/>
    <property type="molecule type" value="Genomic_DNA"/>
</dbReference>
<dbReference type="PhylomeDB" id="G5EF23"/>
<dbReference type="InterPro" id="IPR001810">
    <property type="entry name" value="F-box_dom"/>
</dbReference>
<name>G5EF23_CAEEL</name>
<dbReference type="OMA" id="NEMWIFE"/>
<dbReference type="PANTHER" id="PTHR23015:SF26">
    <property type="entry name" value="F-BOX DOMAIN-CONTAINING PROTEIN"/>
    <property type="match status" value="1"/>
</dbReference>
<dbReference type="Pfam" id="PF01827">
    <property type="entry name" value="FTH"/>
    <property type="match status" value="1"/>
</dbReference>
<dbReference type="WormBase" id="T10C6.15a">
    <property type="protein sequence ID" value="CE45121"/>
    <property type="gene ID" value="WBGene00050899"/>
</dbReference>
<dbReference type="AlphaFoldDB" id="G5EF23"/>
<dbReference type="InterPro" id="IPR002900">
    <property type="entry name" value="DUF38/FTH_CAE_spp"/>
</dbReference>
<gene>
    <name evidence="2" type="ORF">CELE_T10C6.15</name>
    <name evidence="2 4" type="ORF">T10C6.15</name>
</gene>
<accession>G5EF23</accession>
<dbReference type="AGR" id="WB:WBGene00050899"/>
<dbReference type="HOGENOM" id="CLU_030831_0_2_1"/>
<organism evidence="2 3">
    <name type="scientific">Caenorhabditis elegans</name>
    <dbReference type="NCBI Taxonomy" id="6239"/>
    <lineage>
        <taxon>Eukaryota</taxon>
        <taxon>Metazoa</taxon>
        <taxon>Ecdysozoa</taxon>
        <taxon>Nematoda</taxon>
        <taxon>Chromadorea</taxon>
        <taxon>Rhabditida</taxon>
        <taxon>Rhabditina</taxon>
        <taxon>Rhabditomorpha</taxon>
        <taxon>Rhabditoidea</taxon>
        <taxon>Rhabditidae</taxon>
        <taxon>Peloderinae</taxon>
        <taxon>Caenorhabditis</taxon>
    </lineage>
</organism>
<evidence type="ECO:0000313" key="3">
    <source>
        <dbReference type="Proteomes" id="UP000001940"/>
    </source>
</evidence>
<evidence type="ECO:0000313" key="2">
    <source>
        <dbReference type="EMBL" id="CBO25482.1"/>
    </source>
</evidence>
<dbReference type="Proteomes" id="UP000001940">
    <property type="component" value="Chromosome V"/>
</dbReference>
<dbReference type="Pfam" id="PF00646">
    <property type="entry name" value="F-box"/>
    <property type="match status" value="1"/>
</dbReference>
<dbReference type="OrthoDB" id="5793453at2759"/>
<dbReference type="KEGG" id="cel:CELE_T10C6.15"/>
<dbReference type="RefSeq" id="NP_001256694.1">
    <property type="nucleotide sequence ID" value="NM_001269765.1"/>
</dbReference>
<dbReference type="SUPFAM" id="SSF81383">
    <property type="entry name" value="F-box domain"/>
    <property type="match status" value="1"/>
</dbReference>
<dbReference type="CTD" id="13217259"/>
<dbReference type="ExpressionAtlas" id="G5EF23">
    <property type="expression patterns" value="baseline"/>
</dbReference>